<dbReference type="Pfam" id="PF02557">
    <property type="entry name" value="VanY"/>
    <property type="match status" value="1"/>
</dbReference>
<comment type="caution">
    <text evidence="2">The sequence shown here is derived from an EMBL/GenBank/DDBJ whole genome shotgun (WGS) entry which is preliminary data.</text>
</comment>
<dbReference type="RefSeq" id="WP_382406300.1">
    <property type="nucleotide sequence ID" value="NZ_JBHSGU010000002.1"/>
</dbReference>
<dbReference type="PANTHER" id="PTHR34385">
    <property type="entry name" value="D-ALANYL-D-ALANINE CARBOXYPEPTIDASE"/>
    <property type="match status" value="1"/>
</dbReference>
<organism evidence="2 3">
    <name type="scientific">Glaciecola siphonariae</name>
    <dbReference type="NCBI Taxonomy" id="521012"/>
    <lineage>
        <taxon>Bacteria</taxon>
        <taxon>Pseudomonadati</taxon>
        <taxon>Pseudomonadota</taxon>
        <taxon>Gammaproteobacteria</taxon>
        <taxon>Alteromonadales</taxon>
        <taxon>Alteromonadaceae</taxon>
        <taxon>Glaciecola</taxon>
    </lineage>
</organism>
<keyword evidence="3" id="KW-1185">Reference proteome</keyword>
<dbReference type="InterPro" id="IPR009045">
    <property type="entry name" value="Zn_M74/Hedgehog-like"/>
</dbReference>
<sequence>MINKQQIMGFDSGHVCPVDAQHVLMPEVREAFLAMQSDAHEQGLDLQICSSFRSFEKQLSIWNRKWLGELPLFSLDGDLLELDTLSDIDKIHAIMLWSALPGASRHHWGTDFDFYDKTRVEASGHPFKLVTDEYETDGPCAALATWVHANAARFGFYLPYANYVGGVAREPWHLSYKKTAEHIQQHFDLSLLTTLLTESNIQGKDAVLAILPELVERYTYNRGCAL</sequence>
<gene>
    <name evidence="2" type="ORF">ACFO4O_05240</name>
</gene>
<name>A0ABV9LTR9_9ALTE</name>
<feature type="domain" description="D-alanyl-D-alanine carboxypeptidase-like core" evidence="1">
    <location>
        <begin position="22"/>
        <end position="176"/>
    </location>
</feature>
<protein>
    <submittedName>
        <fullName evidence="2">M15 family metallopeptidase</fullName>
    </submittedName>
</protein>
<dbReference type="Gene3D" id="3.30.1380.10">
    <property type="match status" value="1"/>
</dbReference>
<dbReference type="EMBL" id="JBHSGU010000002">
    <property type="protein sequence ID" value="MFC4699559.1"/>
    <property type="molecule type" value="Genomic_DNA"/>
</dbReference>
<accession>A0ABV9LTR9</accession>
<dbReference type="CDD" id="cd14847">
    <property type="entry name" value="DD-carboxypeptidase_like"/>
    <property type="match status" value="1"/>
</dbReference>
<reference evidence="3" key="1">
    <citation type="journal article" date="2019" name="Int. J. Syst. Evol. Microbiol.">
        <title>The Global Catalogue of Microorganisms (GCM) 10K type strain sequencing project: providing services to taxonomists for standard genome sequencing and annotation.</title>
        <authorList>
            <consortium name="The Broad Institute Genomics Platform"/>
            <consortium name="The Broad Institute Genome Sequencing Center for Infectious Disease"/>
            <person name="Wu L."/>
            <person name="Ma J."/>
        </authorList>
    </citation>
    <scope>NUCLEOTIDE SEQUENCE [LARGE SCALE GENOMIC DNA]</scope>
    <source>
        <strain evidence="3">KACC 12507</strain>
    </source>
</reference>
<proteinExistence type="predicted"/>
<evidence type="ECO:0000259" key="1">
    <source>
        <dbReference type="Pfam" id="PF02557"/>
    </source>
</evidence>
<evidence type="ECO:0000313" key="2">
    <source>
        <dbReference type="EMBL" id="MFC4699559.1"/>
    </source>
</evidence>
<dbReference type="InterPro" id="IPR052179">
    <property type="entry name" value="DD-CPase-like"/>
</dbReference>
<evidence type="ECO:0000313" key="3">
    <source>
        <dbReference type="Proteomes" id="UP001595897"/>
    </source>
</evidence>
<dbReference type="PANTHER" id="PTHR34385:SF1">
    <property type="entry name" value="PEPTIDOGLYCAN L-ALANYL-D-GLUTAMATE ENDOPEPTIDASE CWLK"/>
    <property type="match status" value="1"/>
</dbReference>
<dbReference type="SUPFAM" id="SSF55166">
    <property type="entry name" value="Hedgehog/DD-peptidase"/>
    <property type="match status" value="1"/>
</dbReference>
<dbReference type="Proteomes" id="UP001595897">
    <property type="component" value="Unassembled WGS sequence"/>
</dbReference>
<dbReference type="InterPro" id="IPR003709">
    <property type="entry name" value="VanY-like_core_dom"/>
</dbReference>